<dbReference type="Pfam" id="PF02319">
    <property type="entry name" value="WHD_E2F_TDP"/>
    <property type="match status" value="1"/>
</dbReference>
<dbReference type="GO" id="GO:0046983">
    <property type="term" value="F:protein dimerization activity"/>
    <property type="evidence" value="ECO:0007669"/>
    <property type="project" value="InterPro"/>
</dbReference>
<dbReference type="CDD" id="cd14660">
    <property type="entry name" value="E2F_DD"/>
    <property type="match status" value="1"/>
</dbReference>
<dbReference type="Proteomes" id="UP000295070">
    <property type="component" value="Chromosome 14"/>
</dbReference>
<reference evidence="8 9" key="1">
    <citation type="submission" date="2019-01" db="EMBL/GenBank/DDBJ databases">
        <title>A chromosome-scale genome assembly of the yellow perch, Perca flavescens.</title>
        <authorList>
            <person name="Feron R."/>
            <person name="Morvezen R."/>
            <person name="Bestin A."/>
            <person name="Haffray P."/>
            <person name="Klopp C."/>
            <person name="Zahm M."/>
            <person name="Cabau C."/>
            <person name="Roques C."/>
            <person name="Donnadieu C."/>
            <person name="Bouchez O."/>
            <person name="Christie M."/>
            <person name="Larson W."/>
            <person name="Guiguen Y."/>
        </authorList>
    </citation>
    <scope>NUCLEOTIDE SEQUENCE [LARGE SCALE GENOMIC DNA]</scope>
    <source>
        <strain evidence="8">YP-PL-M2</strain>
        <tissue evidence="8">Blood</tissue>
    </source>
</reference>
<evidence type="ECO:0000256" key="5">
    <source>
        <dbReference type="RuleBase" id="RU003796"/>
    </source>
</evidence>
<name>A0A484CKL3_PERFV</name>
<dbReference type="Gene3D" id="6.10.250.540">
    <property type="match status" value="1"/>
</dbReference>
<keyword evidence="2 5" id="KW-0805">Transcription regulation</keyword>
<dbReference type="InterPro" id="IPR036388">
    <property type="entry name" value="WH-like_DNA-bd_sf"/>
</dbReference>
<dbReference type="InterPro" id="IPR003316">
    <property type="entry name" value="E2F_WHTH_DNA-bd_dom"/>
</dbReference>
<dbReference type="Pfam" id="PF16421">
    <property type="entry name" value="E2F_CC-MB"/>
    <property type="match status" value="1"/>
</dbReference>
<dbReference type="InterPro" id="IPR015633">
    <property type="entry name" value="E2F"/>
</dbReference>
<evidence type="ECO:0000256" key="3">
    <source>
        <dbReference type="ARBA" id="ARBA00023125"/>
    </source>
</evidence>
<dbReference type="SUPFAM" id="SSF46785">
    <property type="entry name" value="Winged helix' DNA-binding domain"/>
    <property type="match status" value="1"/>
</dbReference>
<dbReference type="Gene3D" id="1.10.10.10">
    <property type="entry name" value="Winged helix-like DNA-binding domain superfamily/Winged helix DNA-binding domain"/>
    <property type="match status" value="1"/>
</dbReference>
<keyword evidence="4 5" id="KW-0804">Transcription</keyword>
<evidence type="ECO:0000313" key="9">
    <source>
        <dbReference type="Proteomes" id="UP000295070"/>
    </source>
</evidence>
<feature type="region of interest" description="Disordered" evidence="6">
    <location>
        <begin position="45"/>
        <end position="68"/>
    </location>
</feature>
<evidence type="ECO:0000256" key="1">
    <source>
        <dbReference type="ARBA" id="ARBA00010940"/>
    </source>
</evidence>
<feature type="compositionally biased region" description="Polar residues" evidence="6">
    <location>
        <begin position="330"/>
        <end position="365"/>
    </location>
</feature>
<protein>
    <recommendedName>
        <fullName evidence="7">E2F/DP family winged-helix DNA-binding domain-containing protein</fullName>
    </recommendedName>
</protein>
<dbReference type="FunFam" id="1.10.10.10:FF:000008">
    <property type="entry name" value="E2F transcription factor 1"/>
    <property type="match status" value="1"/>
</dbReference>
<gene>
    <name evidence="8" type="ORF">EPR50_G00151640</name>
</gene>
<keyword evidence="3 5" id="KW-0238">DNA-binding</keyword>
<comment type="similarity">
    <text evidence="1 5">Belongs to the E2F/DP family.</text>
</comment>
<evidence type="ECO:0000256" key="2">
    <source>
        <dbReference type="ARBA" id="ARBA00023015"/>
    </source>
</evidence>
<accession>A0A484CKL3</accession>
<feature type="domain" description="E2F/DP family winged-helix DNA-binding" evidence="7">
    <location>
        <begin position="129"/>
        <end position="194"/>
    </location>
</feature>
<dbReference type="STRING" id="8167.A0A484CKL3"/>
<evidence type="ECO:0000313" key="8">
    <source>
        <dbReference type="EMBL" id="TDH04312.1"/>
    </source>
</evidence>
<dbReference type="InterPro" id="IPR037241">
    <property type="entry name" value="E2F-DP_heterodim"/>
</dbReference>
<comment type="caution">
    <text evidence="8">The sequence shown here is derived from an EMBL/GenBank/DDBJ whole genome shotgun (WGS) entry which is preliminary data.</text>
</comment>
<organism evidence="8 9">
    <name type="scientific">Perca flavescens</name>
    <name type="common">American yellow perch</name>
    <name type="synonym">Morone flavescens</name>
    <dbReference type="NCBI Taxonomy" id="8167"/>
    <lineage>
        <taxon>Eukaryota</taxon>
        <taxon>Metazoa</taxon>
        <taxon>Chordata</taxon>
        <taxon>Craniata</taxon>
        <taxon>Vertebrata</taxon>
        <taxon>Euteleostomi</taxon>
        <taxon>Actinopterygii</taxon>
        <taxon>Neopterygii</taxon>
        <taxon>Teleostei</taxon>
        <taxon>Neoteleostei</taxon>
        <taxon>Acanthomorphata</taxon>
        <taxon>Eupercaria</taxon>
        <taxon>Perciformes</taxon>
        <taxon>Percoidei</taxon>
        <taxon>Percidae</taxon>
        <taxon>Percinae</taxon>
        <taxon>Perca</taxon>
    </lineage>
</organism>
<feature type="region of interest" description="Disordered" evidence="6">
    <location>
        <begin position="325"/>
        <end position="365"/>
    </location>
</feature>
<keyword evidence="5" id="KW-0539">Nucleus</keyword>
<feature type="compositionally biased region" description="Polar residues" evidence="6">
    <location>
        <begin position="58"/>
        <end position="68"/>
    </location>
</feature>
<proteinExistence type="inferred from homology"/>
<dbReference type="AlphaFoldDB" id="A0A484CKL3"/>
<evidence type="ECO:0000259" key="7">
    <source>
        <dbReference type="SMART" id="SM01372"/>
    </source>
</evidence>
<keyword evidence="9" id="KW-1185">Reference proteome</keyword>
<dbReference type="EMBL" id="SCKG01000014">
    <property type="protein sequence ID" value="TDH04312.1"/>
    <property type="molecule type" value="Genomic_DNA"/>
</dbReference>
<dbReference type="SMART" id="SM01372">
    <property type="entry name" value="E2F_TDP"/>
    <property type="match status" value="1"/>
</dbReference>
<dbReference type="InterPro" id="IPR036390">
    <property type="entry name" value="WH_DNA-bd_sf"/>
</dbReference>
<evidence type="ECO:0000256" key="4">
    <source>
        <dbReference type="ARBA" id="ARBA00023163"/>
    </source>
</evidence>
<dbReference type="GO" id="GO:0000981">
    <property type="term" value="F:DNA-binding transcription factor activity, RNA polymerase II-specific"/>
    <property type="evidence" value="ECO:0007669"/>
    <property type="project" value="TreeGrafter"/>
</dbReference>
<evidence type="ECO:0000256" key="6">
    <source>
        <dbReference type="SAM" id="MobiDB-lite"/>
    </source>
</evidence>
<sequence>MRKGVSSVSEVSVDISVGWSENSSTIRTESPSTYVVRAVNVELSEPTHGAKHADVTPSGPSTTGTRQTFKLERVQAKRRLELEAADPQDLQDGGWTAKAKKPMASLSHTGEKAPAPNPIARKSLFEKTRYDTSLGFLTQRFAEMLRRSADGVLDLNLVAQELNAPKRRVYDVTNVLEGIQLIKKKSKNFVEWLGGQMTVDLDQELKTLVEEERRLDELIQICTRQDVQRIPSMKEQTVIVIKAPAETKLEVPHPEESLQVHLSSTQGPIEVFLCSDDPIPMEATDSSVANDANSCHLDSSADGNNSAPLVPYSCFVQVSSKDNDNRTLGIGSTSNPLYQPTQHSSPVTVTPVSPMHTSLQPPCEDQQSFVGLTPPLGFSLGGDEYLTSLAEDEGITDLFSSYDLEQLPLDMPRP</sequence>
<dbReference type="GO" id="GO:0000978">
    <property type="term" value="F:RNA polymerase II cis-regulatory region sequence-specific DNA binding"/>
    <property type="evidence" value="ECO:0007669"/>
    <property type="project" value="InterPro"/>
</dbReference>
<feature type="region of interest" description="Disordered" evidence="6">
    <location>
        <begin position="84"/>
        <end position="117"/>
    </location>
</feature>
<dbReference type="PANTHER" id="PTHR12081">
    <property type="entry name" value="TRANSCRIPTION FACTOR E2F"/>
    <property type="match status" value="1"/>
</dbReference>
<comment type="subcellular location">
    <subcellularLocation>
        <location evidence="5">Nucleus</location>
    </subcellularLocation>
</comment>
<dbReference type="PANTHER" id="PTHR12081:SF44">
    <property type="entry name" value="TRANSCRIPTION FACTOR E2F3"/>
    <property type="match status" value="1"/>
</dbReference>
<dbReference type="InterPro" id="IPR032198">
    <property type="entry name" value="E2F_CC-MB"/>
</dbReference>
<dbReference type="GO" id="GO:0090575">
    <property type="term" value="C:RNA polymerase II transcription regulator complex"/>
    <property type="evidence" value="ECO:0007669"/>
    <property type="project" value="TreeGrafter"/>
</dbReference>
<dbReference type="SUPFAM" id="SSF144074">
    <property type="entry name" value="E2F-DP heterodimerization region"/>
    <property type="match status" value="1"/>
</dbReference>